<dbReference type="PANTHER" id="PTHR43680:SF2">
    <property type="entry name" value="NITRATE REDUCTASE MOLYBDENUM COFACTOR ASSEMBLY CHAPERONE NARJ"/>
    <property type="match status" value="1"/>
</dbReference>
<protein>
    <submittedName>
        <fullName evidence="2">Nitrate reductase molybdenum cofactor assembly chaperone</fullName>
    </submittedName>
</protein>
<organism evidence="2 3">
    <name type="scientific">Paenibacillus oralis</name>
    <dbReference type="NCBI Taxonomy" id="2490856"/>
    <lineage>
        <taxon>Bacteria</taxon>
        <taxon>Bacillati</taxon>
        <taxon>Bacillota</taxon>
        <taxon>Bacilli</taxon>
        <taxon>Bacillales</taxon>
        <taxon>Paenibacillaceae</taxon>
        <taxon>Paenibacillus</taxon>
    </lineage>
</organism>
<evidence type="ECO:0000313" key="2">
    <source>
        <dbReference type="EMBL" id="RRJ65650.1"/>
    </source>
</evidence>
<keyword evidence="1" id="KW-0534">Nitrate assimilation</keyword>
<dbReference type="OrthoDB" id="5296272at2"/>
<dbReference type="InterPro" id="IPR036411">
    <property type="entry name" value="TorD-like_sf"/>
</dbReference>
<dbReference type="GO" id="GO:0042128">
    <property type="term" value="P:nitrate assimilation"/>
    <property type="evidence" value="ECO:0007669"/>
    <property type="project" value="UniProtKB-KW"/>
</dbReference>
<dbReference type="AlphaFoldDB" id="A0A3P3U622"/>
<dbReference type="GO" id="GO:0051131">
    <property type="term" value="P:chaperone-mediated protein complex assembly"/>
    <property type="evidence" value="ECO:0007669"/>
    <property type="project" value="InterPro"/>
</dbReference>
<dbReference type="NCBIfam" id="TIGR00684">
    <property type="entry name" value="narJ"/>
    <property type="match status" value="1"/>
</dbReference>
<comment type="caution">
    <text evidence="2">The sequence shown here is derived from an EMBL/GenBank/DDBJ whole genome shotgun (WGS) entry which is preliminary data.</text>
</comment>
<evidence type="ECO:0000256" key="1">
    <source>
        <dbReference type="ARBA" id="ARBA00023063"/>
    </source>
</evidence>
<dbReference type="InterPro" id="IPR020945">
    <property type="entry name" value="DMSO/NO3_reduct_chaperone"/>
</dbReference>
<dbReference type="PANTHER" id="PTHR43680">
    <property type="entry name" value="NITRATE REDUCTASE MOLYBDENUM COFACTOR ASSEMBLY CHAPERONE"/>
    <property type="match status" value="1"/>
</dbReference>
<dbReference type="Proteomes" id="UP000267017">
    <property type="component" value="Unassembled WGS sequence"/>
</dbReference>
<dbReference type="SUPFAM" id="SSF89155">
    <property type="entry name" value="TorD-like"/>
    <property type="match status" value="1"/>
</dbReference>
<sequence>MIDLAKLQEHRELFGFFAGQLAYPDKQTFSQILESGDEVLPPSIMEPVMKYREELLQLSMDEIEERYVGTFDFEKTSTLYMTFSKYEDSKERGQMLTTLKTIYEMFGLEMADRELPDYLPLMLEFLYAADWLDHPRGEVGMHTVITVLEDGTYQLMKSLEKHKSPYYHLIKALRETFKLCLLQQEVIAHESD</sequence>
<keyword evidence="3" id="KW-1185">Reference proteome</keyword>
<dbReference type="Gene3D" id="1.10.3480.10">
    <property type="entry name" value="TorD-like"/>
    <property type="match status" value="1"/>
</dbReference>
<reference evidence="2 3" key="1">
    <citation type="submission" date="2018-11" db="EMBL/GenBank/DDBJ databases">
        <title>Genome sequencing of Paenibacillus sp. KCOM 3021 (= ChDC PVNT-B20).</title>
        <authorList>
            <person name="Kook J.-K."/>
            <person name="Park S.-N."/>
            <person name="Lim Y.K."/>
        </authorList>
    </citation>
    <scope>NUCLEOTIDE SEQUENCE [LARGE SCALE GENOMIC DNA]</scope>
    <source>
        <strain evidence="2 3">KCOM 3021</strain>
    </source>
</reference>
<dbReference type="GO" id="GO:0016530">
    <property type="term" value="F:metallochaperone activity"/>
    <property type="evidence" value="ECO:0007669"/>
    <property type="project" value="TreeGrafter"/>
</dbReference>
<dbReference type="InterPro" id="IPR003765">
    <property type="entry name" value="NO3_reductase_chaperone_NarJ"/>
</dbReference>
<gene>
    <name evidence="2" type="primary">narJ</name>
    <name evidence="2" type="ORF">EHV15_24045</name>
</gene>
<evidence type="ECO:0000313" key="3">
    <source>
        <dbReference type="Proteomes" id="UP000267017"/>
    </source>
</evidence>
<dbReference type="EMBL" id="RRCN01000001">
    <property type="protein sequence ID" value="RRJ65650.1"/>
    <property type="molecule type" value="Genomic_DNA"/>
</dbReference>
<dbReference type="Pfam" id="PF02613">
    <property type="entry name" value="Nitrate_red_del"/>
    <property type="match status" value="1"/>
</dbReference>
<dbReference type="RefSeq" id="WP_128633449.1">
    <property type="nucleotide sequence ID" value="NZ_RRCN01000001.1"/>
</dbReference>
<accession>A0A3P3U622</accession>
<proteinExistence type="predicted"/>
<name>A0A3P3U622_9BACL</name>
<dbReference type="GO" id="GO:0051082">
    <property type="term" value="F:unfolded protein binding"/>
    <property type="evidence" value="ECO:0007669"/>
    <property type="project" value="InterPro"/>
</dbReference>